<evidence type="ECO:0000313" key="2">
    <source>
        <dbReference type="Proteomes" id="UP000594262"/>
    </source>
</evidence>
<protein>
    <submittedName>
        <fullName evidence="1">Uncharacterized protein</fullName>
    </submittedName>
</protein>
<proteinExistence type="predicted"/>
<name>A0A7M6DQI5_9CNID</name>
<dbReference type="Proteomes" id="UP000594262">
    <property type="component" value="Unplaced"/>
</dbReference>
<reference evidence="1" key="1">
    <citation type="submission" date="2021-01" db="UniProtKB">
        <authorList>
            <consortium name="EnsemblMetazoa"/>
        </authorList>
    </citation>
    <scope>IDENTIFICATION</scope>
</reference>
<keyword evidence="2" id="KW-1185">Reference proteome</keyword>
<organism evidence="1 2">
    <name type="scientific">Clytia hemisphaerica</name>
    <dbReference type="NCBI Taxonomy" id="252671"/>
    <lineage>
        <taxon>Eukaryota</taxon>
        <taxon>Metazoa</taxon>
        <taxon>Cnidaria</taxon>
        <taxon>Hydrozoa</taxon>
        <taxon>Hydroidolina</taxon>
        <taxon>Leptothecata</taxon>
        <taxon>Obeliida</taxon>
        <taxon>Clytiidae</taxon>
        <taxon>Clytia</taxon>
    </lineage>
</organism>
<dbReference type="OrthoDB" id="5980153at2759"/>
<accession>A0A7M6DQI5</accession>
<dbReference type="EnsemblMetazoa" id="CLYHEMT022562.1">
    <property type="protein sequence ID" value="CLYHEMP022562.1"/>
    <property type="gene ID" value="CLYHEMG022562"/>
</dbReference>
<sequence length="243" mass="28020">SASRVRSTKGFESYQEALSRSNLEKEEITAGRKRARTHVGNNYTWRGEECLEKVQGLPFGSAINFSRLARQYDLKNAKGERPGNAGQVVRTFLEANNVDMSNFVIFGNSTRRIRKRKLRILDSNVTVPVEESTLELNANLKALIKEGRYSVGTLVVPQEYEYISIDVLPDGRKKREKKTFVVSGRKFKTEEVRNRMLRFQMPYLRLKPDDFYENMDVETLTRELARIGEKGKSTVDLKAFQRQ</sequence>
<dbReference type="AlphaFoldDB" id="A0A7M6DQI5"/>
<evidence type="ECO:0000313" key="1">
    <source>
        <dbReference type="EnsemblMetazoa" id="CLYHEMP022562.1"/>
    </source>
</evidence>